<dbReference type="EMBL" id="JAPFFF010000018">
    <property type="protein sequence ID" value="KAK8860595.1"/>
    <property type="molecule type" value="Genomic_DNA"/>
</dbReference>
<evidence type="ECO:0000313" key="5">
    <source>
        <dbReference type="Proteomes" id="UP001470230"/>
    </source>
</evidence>
<feature type="compositionally biased region" description="Polar residues" evidence="1">
    <location>
        <begin position="396"/>
        <end position="409"/>
    </location>
</feature>
<dbReference type="EMBL" id="JAPFFF010000531">
    <property type="protein sequence ID" value="KAK8834065.1"/>
    <property type="molecule type" value="Genomic_DNA"/>
</dbReference>
<gene>
    <name evidence="4" type="ORF">M9Y10_012260</name>
    <name evidence="3" type="ORF">M9Y10_036853</name>
</gene>
<protein>
    <recommendedName>
        <fullName evidence="2">Initiator binding domain-containing protein</fullName>
    </recommendedName>
</protein>
<evidence type="ECO:0000259" key="2">
    <source>
        <dbReference type="Pfam" id="PF10416"/>
    </source>
</evidence>
<proteinExistence type="predicted"/>
<sequence>MENNSSPNHSDYKPKYFNLLDEEDQEQYTRLRSTLSSHICRNRRGKRLETFAEMLNAIKTFCIHGDDDDWKRCLVCGVCWLSNGIAINTRQLGLLIDKCKSSINGSLQKMGYSTLQSRSESAGPLIEAIPELKNNFAELREWTVRLFLARTPQPNLPNYNVATNFPFASPAPQRAQCYGYPSNPQEFPIYANGRNINNMSQPNFNNYNFVSPSNSMPLQPQQIQQMQQMHQSNIPPIPHMQSLNHFTQIPQIQQLPQHMMQMPPPVMQPTLNSQIPQINSNQMNNNPNYQYGQNVKPEFSIYNNNLNNTTSNNNMQSISNNSNNYTNNHDNSINADMNNNNNSNNNNANNSPNNANSMNSDVLDFQQQDLNNNYSDFFDDPFALTPNFLMSDDQNENNSQDPFDPNYTM</sequence>
<evidence type="ECO:0000313" key="4">
    <source>
        <dbReference type="EMBL" id="KAK8860595.1"/>
    </source>
</evidence>
<dbReference type="Pfam" id="PF10416">
    <property type="entry name" value="IBD"/>
    <property type="match status" value="1"/>
</dbReference>
<evidence type="ECO:0000313" key="3">
    <source>
        <dbReference type="EMBL" id="KAK8834065.1"/>
    </source>
</evidence>
<comment type="caution">
    <text evidence="3">The sequence shown here is derived from an EMBL/GenBank/DDBJ whole genome shotgun (WGS) entry which is preliminary data.</text>
</comment>
<feature type="domain" description="Initiator binding" evidence="2">
    <location>
        <begin position="22"/>
        <end position="145"/>
    </location>
</feature>
<evidence type="ECO:0000256" key="1">
    <source>
        <dbReference type="SAM" id="MobiDB-lite"/>
    </source>
</evidence>
<accession>A0ABR2GLF6</accession>
<reference evidence="3 5" key="1">
    <citation type="submission" date="2024-04" db="EMBL/GenBank/DDBJ databases">
        <title>Tritrichomonas musculus Genome.</title>
        <authorList>
            <person name="Alves-Ferreira E."/>
            <person name="Grigg M."/>
            <person name="Lorenzi H."/>
            <person name="Galac M."/>
        </authorList>
    </citation>
    <scope>NUCLEOTIDE SEQUENCE [LARGE SCALE GENOMIC DNA]</scope>
    <source>
        <strain evidence="3 5">EAF2021</strain>
    </source>
</reference>
<feature type="region of interest" description="Disordered" evidence="1">
    <location>
        <begin position="300"/>
        <end position="359"/>
    </location>
</feature>
<dbReference type="Proteomes" id="UP001470230">
    <property type="component" value="Unassembled WGS sequence"/>
</dbReference>
<feature type="region of interest" description="Disordered" evidence="1">
    <location>
        <begin position="388"/>
        <end position="409"/>
    </location>
</feature>
<organism evidence="3 5">
    <name type="scientific">Tritrichomonas musculus</name>
    <dbReference type="NCBI Taxonomy" id="1915356"/>
    <lineage>
        <taxon>Eukaryota</taxon>
        <taxon>Metamonada</taxon>
        <taxon>Parabasalia</taxon>
        <taxon>Tritrichomonadida</taxon>
        <taxon>Tritrichomonadidae</taxon>
        <taxon>Tritrichomonas</taxon>
    </lineage>
</organism>
<name>A0ABR2GLF6_9EUKA</name>
<dbReference type="InterPro" id="IPR018845">
    <property type="entry name" value="Initiator-bd"/>
</dbReference>
<keyword evidence="5" id="KW-1185">Reference proteome</keyword>